<dbReference type="Proteomes" id="UP000799757">
    <property type="component" value="Unassembled WGS sequence"/>
</dbReference>
<accession>A0A6A6XVD4</accession>
<name>A0A6A6XVD4_9PLEO</name>
<evidence type="ECO:0000313" key="2">
    <source>
        <dbReference type="Proteomes" id="UP000799757"/>
    </source>
</evidence>
<protein>
    <submittedName>
        <fullName evidence="1">Uncharacterized protein</fullName>
    </submittedName>
</protein>
<keyword evidence="2" id="KW-1185">Reference proteome</keyword>
<gene>
    <name evidence="1" type="ORF">K505DRAFT_331633</name>
</gene>
<dbReference type="OrthoDB" id="5425890at2759"/>
<dbReference type="EMBL" id="MU001746">
    <property type="protein sequence ID" value="KAF2800531.1"/>
    <property type="molecule type" value="Genomic_DNA"/>
</dbReference>
<evidence type="ECO:0000313" key="1">
    <source>
        <dbReference type="EMBL" id="KAF2800531.1"/>
    </source>
</evidence>
<reference evidence="1" key="1">
    <citation type="journal article" date="2020" name="Stud. Mycol.">
        <title>101 Dothideomycetes genomes: a test case for predicting lifestyles and emergence of pathogens.</title>
        <authorList>
            <person name="Haridas S."/>
            <person name="Albert R."/>
            <person name="Binder M."/>
            <person name="Bloem J."/>
            <person name="Labutti K."/>
            <person name="Salamov A."/>
            <person name="Andreopoulos B."/>
            <person name="Baker S."/>
            <person name="Barry K."/>
            <person name="Bills G."/>
            <person name="Bluhm B."/>
            <person name="Cannon C."/>
            <person name="Castanera R."/>
            <person name="Culley D."/>
            <person name="Daum C."/>
            <person name="Ezra D."/>
            <person name="Gonzalez J."/>
            <person name="Henrissat B."/>
            <person name="Kuo A."/>
            <person name="Liang C."/>
            <person name="Lipzen A."/>
            <person name="Lutzoni F."/>
            <person name="Magnuson J."/>
            <person name="Mondo S."/>
            <person name="Nolan M."/>
            <person name="Ohm R."/>
            <person name="Pangilinan J."/>
            <person name="Park H.-J."/>
            <person name="Ramirez L."/>
            <person name="Alfaro M."/>
            <person name="Sun H."/>
            <person name="Tritt A."/>
            <person name="Yoshinaga Y."/>
            <person name="Zwiers L.-H."/>
            <person name="Turgeon B."/>
            <person name="Goodwin S."/>
            <person name="Spatafora J."/>
            <person name="Crous P."/>
            <person name="Grigoriev I."/>
        </authorList>
    </citation>
    <scope>NUCLEOTIDE SEQUENCE</scope>
    <source>
        <strain evidence="1">CBS 109.77</strain>
    </source>
</reference>
<sequence length="138" mass="15239">MDEMGVMISMPSLVKVLVGKDDRRNYRGAGLKRTTVTVVECCSLRTCLILKLEAKLIGSHPCDVEPFAPLKTAYRDQVERLYQGGIDIVSKEQFTYLYSPEVVIPGTAIASHHTSDANNSGSAYVAARHNQKKYLCTS</sequence>
<proteinExistence type="predicted"/>
<organism evidence="1 2">
    <name type="scientific">Melanomma pulvis-pyrius CBS 109.77</name>
    <dbReference type="NCBI Taxonomy" id="1314802"/>
    <lineage>
        <taxon>Eukaryota</taxon>
        <taxon>Fungi</taxon>
        <taxon>Dikarya</taxon>
        <taxon>Ascomycota</taxon>
        <taxon>Pezizomycotina</taxon>
        <taxon>Dothideomycetes</taxon>
        <taxon>Pleosporomycetidae</taxon>
        <taxon>Pleosporales</taxon>
        <taxon>Melanommataceae</taxon>
        <taxon>Melanomma</taxon>
    </lineage>
</organism>
<dbReference type="AlphaFoldDB" id="A0A6A6XVD4"/>